<protein>
    <recommendedName>
        <fullName evidence="1">Muconolactone isomerase domain-containing protein</fullName>
    </recommendedName>
</protein>
<evidence type="ECO:0000313" key="2">
    <source>
        <dbReference type="EMBL" id="GAA4466061.1"/>
    </source>
</evidence>
<accession>A0ABP8NEN8</accession>
<dbReference type="Pfam" id="PF02426">
    <property type="entry name" value="MIase"/>
    <property type="match status" value="1"/>
</dbReference>
<dbReference type="EMBL" id="BAABFA010000011">
    <property type="protein sequence ID" value="GAA4466061.1"/>
    <property type="molecule type" value="Genomic_DNA"/>
</dbReference>
<organism evidence="2 3">
    <name type="scientific">Nemorincola caseinilytica</name>
    <dbReference type="NCBI Taxonomy" id="2054315"/>
    <lineage>
        <taxon>Bacteria</taxon>
        <taxon>Pseudomonadati</taxon>
        <taxon>Bacteroidota</taxon>
        <taxon>Chitinophagia</taxon>
        <taxon>Chitinophagales</taxon>
        <taxon>Chitinophagaceae</taxon>
        <taxon>Nemorincola</taxon>
    </lineage>
</organism>
<feature type="domain" description="Muconolactone isomerase" evidence="1">
    <location>
        <begin position="11"/>
        <end position="85"/>
    </location>
</feature>
<evidence type="ECO:0000259" key="1">
    <source>
        <dbReference type="Pfam" id="PF02426"/>
    </source>
</evidence>
<evidence type="ECO:0000313" key="3">
    <source>
        <dbReference type="Proteomes" id="UP001500067"/>
    </source>
</evidence>
<gene>
    <name evidence="2" type="ORF">GCM10023093_19430</name>
</gene>
<dbReference type="Gene3D" id="3.30.70.1060">
    <property type="entry name" value="Dimeric alpha+beta barrel"/>
    <property type="match status" value="1"/>
</dbReference>
<dbReference type="RefSeq" id="WP_345082295.1">
    <property type="nucleotide sequence ID" value="NZ_BAABFA010000011.1"/>
</dbReference>
<dbReference type="InterPro" id="IPR026029">
    <property type="entry name" value="MLI_dom"/>
</dbReference>
<sequence length="98" mass="10920">MAAFLFQLELPEMTDSMAATIPLHRAHINKLSAEGRVLSYSVSAARNMVWCVINAEDEQEAMELVLGFPLYQYFTEVVCHPLLFHNTIPAAIPGISLN</sequence>
<comment type="caution">
    <text evidence="2">The sequence shown here is derived from an EMBL/GenBank/DDBJ whole genome shotgun (WGS) entry which is preliminary data.</text>
</comment>
<proteinExistence type="predicted"/>
<dbReference type="Proteomes" id="UP001500067">
    <property type="component" value="Unassembled WGS sequence"/>
</dbReference>
<keyword evidence="3" id="KW-1185">Reference proteome</keyword>
<reference evidence="3" key="1">
    <citation type="journal article" date="2019" name="Int. J. Syst. Evol. Microbiol.">
        <title>The Global Catalogue of Microorganisms (GCM) 10K type strain sequencing project: providing services to taxonomists for standard genome sequencing and annotation.</title>
        <authorList>
            <consortium name="The Broad Institute Genomics Platform"/>
            <consortium name="The Broad Institute Genome Sequencing Center for Infectious Disease"/>
            <person name="Wu L."/>
            <person name="Ma J."/>
        </authorList>
    </citation>
    <scope>NUCLEOTIDE SEQUENCE [LARGE SCALE GENOMIC DNA]</scope>
    <source>
        <strain evidence="3">JCM 32105</strain>
    </source>
</reference>
<name>A0ABP8NEN8_9BACT</name>